<keyword evidence="5" id="KW-1185">Reference proteome</keyword>
<evidence type="ECO:0000313" key="5">
    <source>
        <dbReference type="Proteomes" id="UP001162889"/>
    </source>
</evidence>
<reference evidence="2" key="1">
    <citation type="submission" date="2021-07" db="EMBL/GenBank/DDBJ databases">
        <title>Characterization of violacein-producing bacteria and related species.</title>
        <authorList>
            <person name="Wilson H.S."/>
            <person name="De Leon M.E."/>
        </authorList>
    </citation>
    <scope>NUCLEOTIDE SEQUENCE</scope>
    <source>
        <strain evidence="2">HSC-15S17</strain>
    </source>
</reference>
<dbReference type="InterPro" id="IPR009560">
    <property type="entry name" value="DUF1176"/>
</dbReference>
<dbReference type="EMBL" id="JALJZU010000007">
    <property type="protein sequence ID" value="MCP2009814.1"/>
    <property type="molecule type" value="Genomic_DNA"/>
</dbReference>
<dbReference type="RefSeq" id="WP_217946192.1">
    <property type="nucleotide sequence ID" value="NZ_JAHTGR010000029.1"/>
</dbReference>
<dbReference type="Pfam" id="PF06674">
    <property type="entry name" value="DUF1176"/>
    <property type="match status" value="1"/>
</dbReference>
<reference evidence="3" key="2">
    <citation type="submission" date="2022-03" db="EMBL/GenBank/DDBJ databases">
        <title>Genome Encyclopedia of Bacteria and Archaea VI: Functional Genomics of Type Strains.</title>
        <authorList>
            <person name="Whitman W."/>
        </authorList>
    </citation>
    <scope>NUCLEOTIDE SEQUENCE</scope>
    <source>
        <strain evidence="3">HSC-15S17</strain>
    </source>
</reference>
<proteinExistence type="predicted"/>
<feature type="chain" id="PRO_5041238891" evidence="1">
    <location>
        <begin position="22"/>
        <end position="331"/>
    </location>
</feature>
<feature type="signal peptide" evidence="1">
    <location>
        <begin position="1"/>
        <end position="21"/>
    </location>
</feature>
<dbReference type="Proteomes" id="UP001155901">
    <property type="component" value="Unassembled WGS sequence"/>
</dbReference>
<evidence type="ECO:0000256" key="1">
    <source>
        <dbReference type="SAM" id="SignalP"/>
    </source>
</evidence>
<accession>A0AA41HHK5</accession>
<keyword evidence="1" id="KW-0732">Signal</keyword>
<evidence type="ECO:0000313" key="4">
    <source>
        <dbReference type="Proteomes" id="UP001155901"/>
    </source>
</evidence>
<evidence type="ECO:0000313" key="2">
    <source>
        <dbReference type="EMBL" id="MBV6325307.1"/>
    </source>
</evidence>
<sequence>MGKLKLVLITAALAASASAGAVNFGVKDWEIACDNTRRCEAAGFQTDESESAPVALWLGRDAGAAAALEAKLIVVTPDNKDAGPLTITVGKLALGGLKSEAVLTAEQLARLMPQLQNAESAKVSDGKHQWLLSLAGLRAVLLKMDDLQGRVGTVTALVKPGTRPASAVLPPLAPPTLRALALPPAQKGDDKLLAAIVKTIGPAACGADLQDSNADQSIHRLPGGKVLLVLECERAAYQSSYGLWIARDKPPYDPKPMDPPGMEGGGVMNASFEDGKLNSYAKGRGIFDCGGFWDWVWTAQGFQLVGMAQSNLCRGVPGGVPLREWVATVVK</sequence>
<dbReference type="Proteomes" id="UP001162889">
    <property type="component" value="Unassembled WGS sequence"/>
</dbReference>
<name>A0AA41HHK5_9BURK</name>
<protein>
    <submittedName>
        <fullName evidence="2">DUF1176 domain-containing protein</fullName>
    </submittedName>
</protein>
<organism evidence="2 4">
    <name type="scientific">Duganella violaceipulchra</name>
    <dbReference type="NCBI Taxonomy" id="2849652"/>
    <lineage>
        <taxon>Bacteria</taxon>
        <taxon>Pseudomonadati</taxon>
        <taxon>Pseudomonadota</taxon>
        <taxon>Betaproteobacteria</taxon>
        <taxon>Burkholderiales</taxon>
        <taxon>Oxalobacteraceae</taxon>
        <taxon>Telluria group</taxon>
        <taxon>Duganella</taxon>
    </lineage>
</organism>
<evidence type="ECO:0000313" key="3">
    <source>
        <dbReference type="EMBL" id="MCP2009814.1"/>
    </source>
</evidence>
<dbReference type="AlphaFoldDB" id="A0AA41HHK5"/>
<gene>
    <name evidence="2" type="ORF">KVP70_30765</name>
    <name evidence="3" type="ORF">L1274_003546</name>
</gene>
<comment type="caution">
    <text evidence="2">The sequence shown here is derived from an EMBL/GenBank/DDBJ whole genome shotgun (WGS) entry which is preliminary data.</text>
</comment>
<dbReference type="EMBL" id="JAHTGR010000029">
    <property type="protein sequence ID" value="MBV6325307.1"/>
    <property type="molecule type" value="Genomic_DNA"/>
</dbReference>